<evidence type="ECO:0000256" key="1">
    <source>
        <dbReference type="ARBA" id="ARBA00022679"/>
    </source>
</evidence>
<feature type="domain" description="Protein kinase" evidence="8">
    <location>
        <begin position="59"/>
        <end position="332"/>
    </location>
</feature>
<evidence type="ECO:0000256" key="5">
    <source>
        <dbReference type="PROSITE-ProRule" id="PRU10141"/>
    </source>
</evidence>
<organism evidence="9 10">
    <name type="scientific">Roseiconus lacunae</name>
    <dbReference type="NCBI Taxonomy" id="2605694"/>
    <lineage>
        <taxon>Bacteria</taxon>
        <taxon>Pseudomonadati</taxon>
        <taxon>Planctomycetota</taxon>
        <taxon>Planctomycetia</taxon>
        <taxon>Pirellulales</taxon>
        <taxon>Pirellulaceae</taxon>
        <taxon>Roseiconus</taxon>
    </lineage>
</organism>
<protein>
    <submittedName>
        <fullName evidence="9">Protein kinase</fullName>
    </submittedName>
</protein>
<keyword evidence="7" id="KW-1133">Transmembrane helix</keyword>
<dbReference type="InterPro" id="IPR011009">
    <property type="entry name" value="Kinase-like_dom_sf"/>
</dbReference>
<keyword evidence="2 5" id="KW-0547">Nucleotide-binding</keyword>
<keyword evidence="4 5" id="KW-0067">ATP-binding</keyword>
<keyword evidence="7" id="KW-0472">Membrane</keyword>
<keyword evidence="3 9" id="KW-0418">Kinase</keyword>
<keyword evidence="7" id="KW-0812">Transmembrane</keyword>
<dbReference type="SMART" id="SM00220">
    <property type="entry name" value="S_TKc"/>
    <property type="match status" value="1"/>
</dbReference>
<dbReference type="SUPFAM" id="SSF56112">
    <property type="entry name" value="Protein kinase-like (PK-like)"/>
    <property type="match status" value="1"/>
</dbReference>
<dbReference type="PANTHER" id="PTHR43289">
    <property type="entry name" value="MITOGEN-ACTIVATED PROTEIN KINASE KINASE KINASE 20-RELATED"/>
    <property type="match status" value="1"/>
</dbReference>
<dbReference type="RefSeq" id="WP_149497838.1">
    <property type="nucleotide sequence ID" value="NZ_JASZZN010000008.1"/>
</dbReference>
<name>A0ABT7PIW5_9BACT</name>
<dbReference type="PROSITE" id="PS00108">
    <property type="entry name" value="PROTEIN_KINASE_ST"/>
    <property type="match status" value="1"/>
</dbReference>
<evidence type="ECO:0000256" key="6">
    <source>
        <dbReference type="SAM" id="MobiDB-lite"/>
    </source>
</evidence>
<dbReference type="SUPFAM" id="SSF54427">
    <property type="entry name" value="NTF2-like"/>
    <property type="match status" value="1"/>
</dbReference>
<sequence>MNDRSKQTDKLGDEPTPHDVSDKTSGSLGDASTHVTRIDETPARTHRVAGWIPSVIDRFQIIEQVGMGGFGTVYRANDPKLNREVAIKVVRPDVAANHKSVQRFRREAETAASMQHPGIMPVYEAGEFDGLPFYVMPFCDGLDLSQYLRRQGGLVDSEWSARLIASVAAAVGYGHRNGVVHRDLKPGNIMLSRQSDDSDRNGGARPMVVDFGLAGALTGSLHQTRTSMVIGTPLYMSPEQARLIDRTIGPPSDVFSLGAILYRLLTGVSPIDTDRYVQVIDELRECGFPSVRSKRAGVDRTLDTICMKCLRLYPEDRYRSANELAEDLMRYLEGQPIKAARATWVDRWRWFARKPQRLTEAGLVSLFANLLVAGIALLSILPSIPGVQLNLGVEASFEFLMTQLGIAVGHSFFAGIAFGVIRRNRTAFIAGMVTSIFSFGLVTGLLAGLVEPLFYYQDRPTAMWIMHVFLFLIFAFQLVFFVNSVPAFLQSVASSRRSKTLHDDNASAGPSEGEEDIARDVADGKTRPLSDSDLGSLPVEWPMTVQEQRIEGLVREWFDQIFNHRNVEVIDRIAAPDIALFAEGETRRGREVIHHRIATLLAAFDPMHLTIEEIYVSGTTVVAFWHVRKRHVGEFLGIAPTHRWVDLRGSSKATFHGEQMVSSRDHWDVQDLIRKLQGESSAPI</sequence>
<feature type="transmembrane region" description="Helical" evidence="7">
    <location>
        <begin position="462"/>
        <end position="489"/>
    </location>
</feature>
<evidence type="ECO:0000256" key="7">
    <source>
        <dbReference type="SAM" id="Phobius"/>
    </source>
</evidence>
<dbReference type="Gene3D" id="3.30.200.20">
    <property type="entry name" value="Phosphorylase Kinase, domain 1"/>
    <property type="match status" value="1"/>
</dbReference>
<dbReference type="InterPro" id="IPR009959">
    <property type="entry name" value="Cyclase_SnoaL-like"/>
</dbReference>
<dbReference type="Proteomes" id="UP001239462">
    <property type="component" value="Unassembled WGS sequence"/>
</dbReference>
<evidence type="ECO:0000256" key="4">
    <source>
        <dbReference type="ARBA" id="ARBA00022840"/>
    </source>
</evidence>
<dbReference type="EMBL" id="JASZZN010000008">
    <property type="protein sequence ID" value="MDM4016439.1"/>
    <property type="molecule type" value="Genomic_DNA"/>
</dbReference>
<comment type="caution">
    <text evidence="9">The sequence shown here is derived from an EMBL/GenBank/DDBJ whole genome shotgun (WGS) entry which is preliminary data.</text>
</comment>
<gene>
    <name evidence="9" type="ORF">QTN89_13425</name>
</gene>
<dbReference type="InterPro" id="IPR000719">
    <property type="entry name" value="Prot_kinase_dom"/>
</dbReference>
<feature type="region of interest" description="Disordered" evidence="6">
    <location>
        <begin position="1"/>
        <end position="40"/>
    </location>
</feature>
<proteinExistence type="predicted"/>
<dbReference type="Gene3D" id="1.10.510.10">
    <property type="entry name" value="Transferase(Phosphotransferase) domain 1"/>
    <property type="match status" value="1"/>
</dbReference>
<accession>A0ABT7PIW5</accession>
<dbReference type="InterPro" id="IPR008271">
    <property type="entry name" value="Ser/Thr_kinase_AS"/>
</dbReference>
<dbReference type="PANTHER" id="PTHR43289:SF6">
    <property type="entry name" value="SERINE_THREONINE-PROTEIN KINASE NEKL-3"/>
    <property type="match status" value="1"/>
</dbReference>
<reference evidence="9 10" key="1">
    <citation type="submission" date="2023-06" db="EMBL/GenBank/DDBJ databases">
        <title>Roseiconus lacunae JC819 isolated from Gulf of Mannar region, Tamil Nadu.</title>
        <authorList>
            <person name="Pk S."/>
            <person name="Ch S."/>
            <person name="Ch V.R."/>
        </authorList>
    </citation>
    <scope>NUCLEOTIDE SEQUENCE [LARGE SCALE GENOMIC DNA]</scope>
    <source>
        <strain evidence="9 10">JC819</strain>
    </source>
</reference>
<feature type="transmembrane region" description="Helical" evidence="7">
    <location>
        <begin position="361"/>
        <end position="381"/>
    </location>
</feature>
<dbReference type="Pfam" id="PF00069">
    <property type="entry name" value="Pkinase"/>
    <property type="match status" value="1"/>
</dbReference>
<feature type="transmembrane region" description="Helical" evidence="7">
    <location>
        <begin position="428"/>
        <end position="450"/>
    </location>
</feature>
<dbReference type="Pfam" id="PF07366">
    <property type="entry name" value="SnoaL"/>
    <property type="match status" value="1"/>
</dbReference>
<feature type="transmembrane region" description="Helical" evidence="7">
    <location>
        <begin position="401"/>
        <end position="421"/>
    </location>
</feature>
<feature type="region of interest" description="Disordered" evidence="6">
    <location>
        <begin position="500"/>
        <end position="519"/>
    </location>
</feature>
<evidence type="ECO:0000256" key="3">
    <source>
        <dbReference type="ARBA" id="ARBA00022777"/>
    </source>
</evidence>
<feature type="compositionally biased region" description="Basic and acidic residues" evidence="6">
    <location>
        <begin position="1"/>
        <end position="22"/>
    </location>
</feature>
<evidence type="ECO:0000313" key="10">
    <source>
        <dbReference type="Proteomes" id="UP001239462"/>
    </source>
</evidence>
<feature type="binding site" evidence="5">
    <location>
        <position position="88"/>
    </location>
    <ligand>
        <name>ATP</name>
        <dbReference type="ChEBI" id="CHEBI:30616"/>
    </ligand>
</feature>
<keyword evidence="10" id="KW-1185">Reference proteome</keyword>
<dbReference type="GO" id="GO:0016301">
    <property type="term" value="F:kinase activity"/>
    <property type="evidence" value="ECO:0007669"/>
    <property type="project" value="UniProtKB-KW"/>
</dbReference>
<dbReference type="Gene3D" id="3.10.450.50">
    <property type="match status" value="1"/>
</dbReference>
<keyword evidence="1" id="KW-0808">Transferase</keyword>
<dbReference type="InterPro" id="IPR032710">
    <property type="entry name" value="NTF2-like_dom_sf"/>
</dbReference>
<dbReference type="InterPro" id="IPR017441">
    <property type="entry name" value="Protein_kinase_ATP_BS"/>
</dbReference>
<dbReference type="CDD" id="cd14014">
    <property type="entry name" value="STKc_PknB_like"/>
    <property type="match status" value="1"/>
</dbReference>
<evidence type="ECO:0000259" key="8">
    <source>
        <dbReference type="SMART" id="SM00220"/>
    </source>
</evidence>
<dbReference type="PROSITE" id="PS00107">
    <property type="entry name" value="PROTEIN_KINASE_ATP"/>
    <property type="match status" value="1"/>
</dbReference>
<evidence type="ECO:0000256" key="2">
    <source>
        <dbReference type="ARBA" id="ARBA00022741"/>
    </source>
</evidence>
<evidence type="ECO:0000313" key="9">
    <source>
        <dbReference type="EMBL" id="MDM4016439.1"/>
    </source>
</evidence>